<sequence length="80" mass="9132">MHYVACTCSDQSAGLAWTLATPDTSNSRTAGMHNLRVQANQQWHSFNFKMTVPLENRACSMLTQAGKKQYNFDCKRKQYL</sequence>
<protein>
    <recommendedName>
        <fullName evidence="3">Encoded protein</fullName>
    </recommendedName>
</protein>
<keyword evidence="2" id="KW-1185">Reference proteome</keyword>
<dbReference type="Proteomes" id="UP000815325">
    <property type="component" value="Unassembled WGS sequence"/>
</dbReference>
<evidence type="ECO:0008006" key="3">
    <source>
        <dbReference type="Google" id="ProtNLM"/>
    </source>
</evidence>
<name>A0ABQ7FVN0_DUNSA</name>
<organism evidence="1 2">
    <name type="scientific">Dunaliella salina</name>
    <name type="common">Green alga</name>
    <name type="synonym">Protococcus salinus</name>
    <dbReference type="NCBI Taxonomy" id="3046"/>
    <lineage>
        <taxon>Eukaryota</taxon>
        <taxon>Viridiplantae</taxon>
        <taxon>Chlorophyta</taxon>
        <taxon>core chlorophytes</taxon>
        <taxon>Chlorophyceae</taxon>
        <taxon>CS clade</taxon>
        <taxon>Chlamydomonadales</taxon>
        <taxon>Dunaliellaceae</taxon>
        <taxon>Dunaliella</taxon>
    </lineage>
</organism>
<evidence type="ECO:0000313" key="2">
    <source>
        <dbReference type="Proteomes" id="UP000815325"/>
    </source>
</evidence>
<accession>A0ABQ7FVN0</accession>
<reference evidence="1" key="1">
    <citation type="submission" date="2017-08" db="EMBL/GenBank/DDBJ databases">
        <authorList>
            <person name="Polle J.E."/>
            <person name="Barry K."/>
            <person name="Cushman J."/>
            <person name="Schmutz J."/>
            <person name="Tran D."/>
            <person name="Hathwaick L.T."/>
            <person name="Yim W.C."/>
            <person name="Jenkins J."/>
            <person name="Mckie-Krisberg Z.M."/>
            <person name="Prochnik S."/>
            <person name="Lindquist E."/>
            <person name="Dockter R.B."/>
            <person name="Adam C."/>
            <person name="Molina H."/>
            <person name="Bunkerborg J."/>
            <person name="Jin E."/>
            <person name="Buchheim M."/>
            <person name="Magnuson J."/>
        </authorList>
    </citation>
    <scope>NUCLEOTIDE SEQUENCE</scope>
    <source>
        <strain evidence="1">CCAP 19/18</strain>
    </source>
</reference>
<dbReference type="EMBL" id="MU070963">
    <property type="protein sequence ID" value="KAF5826403.1"/>
    <property type="molecule type" value="Genomic_DNA"/>
</dbReference>
<comment type="caution">
    <text evidence="1">The sequence shown here is derived from an EMBL/GenBank/DDBJ whole genome shotgun (WGS) entry which is preliminary data.</text>
</comment>
<proteinExistence type="predicted"/>
<gene>
    <name evidence="1" type="ORF">DUNSADRAFT_3277</name>
</gene>
<evidence type="ECO:0000313" key="1">
    <source>
        <dbReference type="EMBL" id="KAF5826403.1"/>
    </source>
</evidence>